<evidence type="ECO:0000313" key="5">
    <source>
        <dbReference type="EMBL" id="GLR64959.1"/>
    </source>
</evidence>
<feature type="domain" description="Helicase ATP-binding" evidence="3">
    <location>
        <begin position="490"/>
        <end position="696"/>
    </location>
</feature>
<protein>
    <recommendedName>
        <fullName evidence="7">Superfamily II DNA or RNA helicase, SNF2 family</fullName>
    </recommendedName>
</protein>
<dbReference type="InterPro" id="IPR049730">
    <property type="entry name" value="SNF2/RAD54-like_C"/>
</dbReference>
<evidence type="ECO:0000256" key="2">
    <source>
        <dbReference type="ARBA" id="ARBA00022806"/>
    </source>
</evidence>
<keyword evidence="2" id="KW-0547">Nucleotide-binding</keyword>
<dbReference type="Proteomes" id="UP001156682">
    <property type="component" value="Unassembled WGS sequence"/>
</dbReference>
<dbReference type="SMART" id="SM00487">
    <property type="entry name" value="DEXDc"/>
    <property type="match status" value="1"/>
</dbReference>
<dbReference type="Pfam" id="PF00176">
    <property type="entry name" value="SNF2-rel_dom"/>
    <property type="match status" value="1"/>
</dbReference>
<keyword evidence="2" id="KW-0067">ATP-binding</keyword>
<dbReference type="Pfam" id="PF00271">
    <property type="entry name" value="Helicase_C"/>
    <property type="match status" value="1"/>
</dbReference>
<dbReference type="Gene3D" id="3.40.50.10810">
    <property type="entry name" value="Tandem AAA-ATPase domain"/>
    <property type="match status" value="1"/>
</dbReference>
<evidence type="ECO:0000259" key="4">
    <source>
        <dbReference type="PROSITE" id="PS51194"/>
    </source>
</evidence>
<evidence type="ECO:0008006" key="7">
    <source>
        <dbReference type="Google" id="ProtNLM"/>
    </source>
</evidence>
<proteinExistence type="predicted"/>
<dbReference type="PROSITE" id="PS51194">
    <property type="entry name" value="HELICASE_CTER"/>
    <property type="match status" value="1"/>
</dbReference>
<dbReference type="EMBL" id="BSOR01000040">
    <property type="protein sequence ID" value="GLR64959.1"/>
    <property type="molecule type" value="Genomic_DNA"/>
</dbReference>
<dbReference type="PANTHER" id="PTHR45629">
    <property type="entry name" value="SNF2/RAD54 FAMILY MEMBER"/>
    <property type="match status" value="1"/>
</dbReference>
<name>A0ABQ5ZXS1_9GAMM</name>
<comment type="caution">
    <text evidence="5">The sequence shown here is derived from an EMBL/GenBank/DDBJ whole genome shotgun (WGS) entry which is preliminary data.</text>
</comment>
<dbReference type="InterPro" id="IPR027417">
    <property type="entry name" value="P-loop_NTPase"/>
</dbReference>
<organism evidence="5 6">
    <name type="scientific">Marinospirillum insulare</name>
    <dbReference type="NCBI Taxonomy" id="217169"/>
    <lineage>
        <taxon>Bacteria</taxon>
        <taxon>Pseudomonadati</taxon>
        <taxon>Pseudomonadota</taxon>
        <taxon>Gammaproteobacteria</taxon>
        <taxon>Oceanospirillales</taxon>
        <taxon>Oceanospirillaceae</taxon>
        <taxon>Marinospirillum</taxon>
    </lineage>
</organism>
<dbReference type="SUPFAM" id="SSF52540">
    <property type="entry name" value="P-loop containing nucleoside triphosphate hydrolases"/>
    <property type="match status" value="2"/>
</dbReference>
<gene>
    <name evidence="5" type="ORF">GCM10007878_23970</name>
</gene>
<dbReference type="Gene3D" id="3.40.50.300">
    <property type="entry name" value="P-loop containing nucleotide triphosphate hydrolases"/>
    <property type="match status" value="1"/>
</dbReference>
<feature type="domain" description="Helicase C-terminal" evidence="4">
    <location>
        <begin position="849"/>
        <end position="1017"/>
    </location>
</feature>
<dbReference type="InterPro" id="IPR050496">
    <property type="entry name" value="SNF2_RAD54_helicase_repair"/>
</dbReference>
<accession>A0ABQ5ZXS1</accession>
<evidence type="ECO:0000259" key="3">
    <source>
        <dbReference type="PROSITE" id="PS51192"/>
    </source>
</evidence>
<sequence>MSLIDTIKKLLSNETLEELALYQAVANSTGLLFSVEKALFSEFEQGAKSSIQHTLLKMLAEQNLATQLPNGFHLPKEVVCSLLADSEEEDIALAEVLGIAPRLVADFQLQVKGVTTGRGFSVEIFIKHTSYGELPVTINGPYIQLPGQKFARLNTGQLFGLDAWQAHKSLIPEERGESENLQLIAKLQVAKNSGMEVDLRHFENLKVNAPESIGVLASQNLDGSLSLRPTIASLTNDQLESRWGQVLSSEDKGVLRVENTIVLLDKNKRKAIDEVFKNKHIPKEQVKKFIESPSAFLDASLIDLDVGFSARVTGIGELIHLSFGELDTEKNQWFSDDLSYGFDASKVIRNLASVIKCPEDLERFEKQFDAAEATNSKLVSFDDQVIDVSDSIAIQEQIESLHNSFESNESAGFSEQKVSNVAGFGKPKHLTLLLEESQENNQRLLESAKTIKNNVHTVNWSITQRKPFKHQELGVEWAVDLITKAINPVGITNEKIQGALLADDMGLGKTYMSLIAIAEYYRLLSSLNKTCKPILVVAPLSLLENWKDEVAHTFINSPFLDIKILQPGKDLKDFRVEGVQRESAQLQETLANNEDFDGKIKYALKIGSNAGIDRLDLPKRLVLTSYDTLRSYQFSLCKVDWGLVFFDEAQNIKNPNTIQTRAAKALKADFKMLVTGTPVENSLADYWCLLDTAQPDLLGDWKVFRENWVSPIVNAIPEERHDIRLEVGARLHQATGNFMLRRTKEEELTGLPRKKFYIGKLLQESASNIELMPSIGLTMKGEQLKVYDQTLKNYQQGLDADDSKNSALTTLAALRNITLHPNLNGASFNSEGVVGNAKAFMDASAKLLALNSILEIIKTKQEKVIVFLINKKMQLLLKQALDEIYKLNIDIVNGDTKAVADKKNDSMTRKGIIQKFEKKEGFNIIIMSPIAAGVGLTIVGANHVVHLERHWNPAKEAQATDRVYRIGQTKNVHIYYPFSLHATKPSFDEHLALLLDRKHLLKEAVISPEPVNEEEVISSLFS</sequence>
<evidence type="ECO:0000313" key="6">
    <source>
        <dbReference type="Proteomes" id="UP001156682"/>
    </source>
</evidence>
<evidence type="ECO:0000256" key="1">
    <source>
        <dbReference type="ARBA" id="ARBA00022801"/>
    </source>
</evidence>
<reference evidence="6" key="1">
    <citation type="journal article" date="2019" name="Int. J. Syst. Evol. Microbiol.">
        <title>The Global Catalogue of Microorganisms (GCM) 10K type strain sequencing project: providing services to taxonomists for standard genome sequencing and annotation.</title>
        <authorList>
            <consortium name="The Broad Institute Genomics Platform"/>
            <consortium name="The Broad Institute Genome Sequencing Center for Infectious Disease"/>
            <person name="Wu L."/>
            <person name="Ma J."/>
        </authorList>
    </citation>
    <scope>NUCLEOTIDE SEQUENCE [LARGE SCALE GENOMIC DNA]</scope>
    <source>
        <strain evidence="6">NBRC 100033</strain>
    </source>
</reference>
<keyword evidence="1" id="KW-0378">Hydrolase</keyword>
<keyword evidence="2" id="KW-0347">Helicase</keyword>
<dbReference type="InterPro" id="IPR001650">
    <property type="entry name" value="Helicase_C-like"/>
</dbReference>
<dbReference type="InterPro" id="IPR000330">
    <property type="entry name" value="SNF2_N"/>
</dbReference>
<dbReference type="CDD" id="cd18793">
    <property type="entry name" value="SF2_C_SNF"/>
    <property type="match status" value="1"/>
</dbReference>
<dbReference type="InterPro" id="IPR038718">
    <property type="entry name" value="SNF2-like_sf"/>
</dbReference>
<keyword evidence="6" id="KW-1185">Reference proteome</keyword>
<dbReference type="PANTHER" id="PTHR45629:SF7">
    <property type="entry name" value="DNA EXCISION REPAIR PROTEIN ERCC-6-RELATED"/>
    <property type="match status" value="1"/>
</dbReference>
<dbReference type="InterPro" id="IPR014001">
    <property type="entry name" value="Helicase_ATP-bd"/>
</dbReference>
<dbReference type="SMART" id="SM00490">
    <property type="entry name" value="HELICc"/>
    <property type="match status" value="1"/>
</dbReference>
<dbReference type="PROSITE" id="PS51192">
    <property type="entry name" value="HELICASE_ATP_BIND_1"/>
    <property type="match status" value="1"/>
</dbReference>